<dbReference type="Pfam" id="PF00015">
    <property type="entry name" value="MCPsignal"/>
    <property type="match status" value="1"/>
</dbReference>
<dbReference type="PRINTS" id="PR00260">
    <property type="entry name" value="CHEMTRNSDUCR"/>
</dbReference>
<comment type="subcellular location">
    <subcellularLocation>
        <location evidence="1">Cell inner membrane</location>
        <topology evidence="1">Multi-pass membrane protein</topology>
    </subcellularLocation>
</comment>
<evidence type="ECO:0000256" key="3">
    <source>
        <dbReference type="ARBA" id="ARBA00023224"/>
    </source>
</evidence>
<dbReference type="PANTHER" id="PTHR32089:SF112">
    <property type="entry name" value="LYSOZYME-LIKE PROTEIN-RELATED"/>
    <property type="match status" value="1"/>
</dbReference>
<dbReference type="SMART" id="SM00283">
    <property type="entry name" value="MA"/>
    <property type="match status" value="1"/>
</dbReference>
<evidence type="ECO:0000313" key="10">
    <source>
        <dbReference type="EMBL" id="TBW41391.1"/>
    </source>
</evidence>
<name>A0A4Q9VYV5_9HYPH</name>
<dbReference type="PANTHER" id="PTHR32089">
    <property type="entry name" value="METHYL-ACCEPTING CHEMOTAXIS PROTEIN MCPB"/>
    <property type="match status" value="1"/>
</dbReference>
<evidence type="ECO:0000256" key="4">
    <source>
        <dbReference type="ARBA" id="ARBA00029447"/>
    </source>
</evidence>
<dbReference type="InterPro" id="IPR004090">
    <property type="entry name" value="Chemotax_Me-accpt_rcpt"/>
</dbReference>
<dbReference type="Proteomes" id="UP000292781">
    <property type="component" value="Unassembled WGS sequence"/>
</dbReference>
<dbReference type="Pfam" id="PF00672">
    <property type="entry name" value="HAMP"/>
    <property type="match status" value="1"/>
</dbReference>
<comment type="caution">
    <text evidence="10">The sequence shown here is derived from an EMBL/GenBank/DDBJ whole genome shotgun (WGS) entry which is preliminary data.</text>
</comment>
<dbReference type="PROSITE" id="PS50885">
    <property type="entry name" value="HAMP"/>
    <property type="match status" value="1"/>
</dbReference>
<reference evidence="10 11" key="1">
    <citation type="submission" date="2019-02" db="EMBL/GenBank/DDBJ databases">
        <title>Siculibacillus lacustris gen. nov., sp. nov., a new rosette-forming bacterium isolated from a freshwater crater lake (Lake St. Ana, Romania).</title>
        <authorList>
            <person name="Felfoldi T."/>
            <person name="Marton Z."/>
            <person name="Szabo A."/>
            <person name="Mentes A."/>
            <person name="Boka K."/>
            <person name="Marialigeti K."/>
            <person name="Mathe I."/>
            <person name="Koncz M."/>
            <person name="Schumann P."/>
            <person name="Toth E."/>
        </authorList>
    </citation>
    <scope>NUCLEOTIDE SEQUENCE [LARGE SCALE GENOMIC DNA]</scope>
    <source>
        <strain evidence="10 11">SA-279</strain>
    </source>
</reference>
<gene>
    <name evidence="10" type="ORF">EYW49_01300</name>
</gene>
<dbReference type="SMART" id="SM00304">
    <property type="entry name" value="HAMP"/>
    <property type="match status" value="1"/>
</dbReference>
<dbReference type="InterPro" id="IPR024478">
    <property type="entry name" value="HlyB_4HB_MCP"/>
</dbReference>
<sequence>MKISVKASLMAIVVVLVGFLLGEGVVAIFNLKAIRATTAEITDDWLPSVRALGEIKYGVTRYRLAGSRHVMNGDEATKKEIDGVLKDYLAQIEKSFAVYEPLVTSAEERALWSAVKSKWAAYVAVQEKTQALSNSKEADKATQMFNAAKTEFNAALADLDRGVEINNKGALEATRRAQTTFDAAFAQILVLAGIAVAVGVGAGLFVALGISAPLQRLTGAMQKVAGGQLKADIPSVTRGDEIGDMARTLIVFRDGLAETERLRAEEATREKAAAERMVAERHRIADRFQESMGALAEGFVNSSAEVADAARNLAATAEETSRQAGAVAEAAETASGNVETVAASTEEMAASVREINERVCDSTRIAKVAADEAEATQENIRSLSGAADRIGDVVNLIKDIAGQTNLLALNATIEAARAGEAGKGFAVVASEVKQLAAQTASATDEIASTVGRIQAATAETVASISRIVATIGTIQEVSASIAGAVQQQGAATHEISSNTHRAAEGTAHVSQNISGVGHAAEMTGSAATQLMGLSGALSSEADRLTKEVKGFVATLRAG</sequence>
<feature type="domain" description="HAMP" evidence="9">
    <location>
        <begin position="208"/>
        <end position="261"/>
    </location>
</feature>
<feature type="domain" description="Methyl-accepting transducer" evidence="7">
    <location>
        <begin position="302"/>
        <end position="531"/>
    </location>
</feature>
<dbReference type="PROSITE" id="PS50111">
    <property type="entry name" value="CHEMOTAXIS_TRANSDUC_2"/>
    <property type="match status" value="1"/>
</dbReference>
<evidence type="ECO:0000256" key="2">
    <source>
        <dbReference type="ARBA" id="ARBA00022519"/>
    </source>
</evidence>
<proteinExistence type="inferred from homology"/>
<keyword evidence="3 5" id="KW-0807">Transducer</keyword>
<keyword evidence="2" id="KW-1003">Cell membrane</keyword>
<dbReference type="OrthoDB" id="9814202at2"/>
<keyword evidence="6" id="KW-1133">Transmembrane helix</keyword>
<protein>
    <submittedName>
        <fullName evidence="10">Methyl-accepting chemotaxis protein</fullName>
    </submittedName>
</protein>
<evidence type="ECO:0000313" key="11">
    <source>
        <dbReference type="Proteomes" id="UP000292781"/>
    </source>
</evidence>
<evidence type="ECO:0000259" key="9">
    <source>
        <dbReference type="PROSITE" id="PS50885"/>
    </source>
</evidence>
<keyword evidence="6" id="KW-0472">Membrane</keyword>
<dbReference type="InterPro" id="IPR000727">
    <property type="entry name" value="T_SNARE_dom"/>
</dbReference>
<keyword evidence="11" id="KW-1185">Reference proteome</keyword>
<keyword evidence="2" id="KW-0997">Cell inner membrane</keyword>
<evidence type="ECO:0000256" key="1">
    <source>
        <dbReference type="ARBA" id="ARBA00004429"/>
    </source>
</evidence>
<dbReference type="SUPFAM" id="SSF58104">
    <property type="entry name" value="Methyl-accepting chemotaxis protein (MCP) signaling domain"/>
    <property type="match status" value="1"/>
</dbReference>
<dbReference type="GO" id="GO:0007165">
    <property type="term" value="P:signal transduction"/>
    <property type="evidence" value="ECO:0007669"/>
    <property type="project" value="UniProtKB-KW"/>
</dbReference>
<dbReference type="CDD" id="cd06225">
    <property type="entry name" value="HAMP"/>
    <property type="match status" value="1"/>
</dbReference>
<dbReference type="GO" id="GO:0004888">
    <property type="term" value="F:transmembrane signaling receptor activity"/>
    <property type="evidence" value="ECO:0007669"/>
    <property type="project" value="InterPro"/>
</dbReference>
<dbReference type="AlphaFoldDB" id="A0A4Q9VYV5"/>
<evidence type="ECO:0000259" key="8">
    <source>
        <dbReference type="PROSITE" id="PS50192"/>
    </source>
</evidence>
<comment type="similarity">
    <text evidence="4">Belongs to the methyl-accepting chemotaxis (MCP) protein family.</text>
</comment>
<evidence type="ECO:0000256" key="5">
    <source>
        <dbReference type="PROSITE-ProRule" id="PRU00284"/>
    </source>
</evidence>
<dbReference type="PROSITE" id="PS50192">
    <property type="entry name" value="T_SNARE"/>
    <property type="match status" value="1"/>
</dbReference>
<accession>A0A4Q9VYV5</accession>
<feature type="domain" description="T-SNARE coiled-coil homology" evidence="8">
    <location>
        <begin position="454"/>
        <end position="516"/>
    </location>
</feature>
<feature type="transmembrane region" description="Helical" evidence="6">
    <location>
        <begin position="184"/>
        <end position="208"/>
    </location>
</feature>
<dbReference type="InterPro" id="IPR004089">
    <property type="entry name" value="MCPsignal_dom"/>
</dbReference>
<dbReference type="RefSeq" id="WP_131305120.1">
    <property type="nucleotide sequence ID" value="NZ_SJFN01000001.1"/>
</dbReference>
<evidence type="ECO:0000256" key="6">
    <source>
        <dbReference type="SAM" id="Phobius"/>
    </source>
</evidence>
<dbReference type="Gene3D" id="1.10.287.950">
    <property type="entry name" value="Methyl-accepting chemotaxis protein"/>
    <property type="match status" value="1"/>
</dbReference>
<dbReference type="GO" id="GO:0005886">
    <property type="term" value="C:plasma membrane"/>
    <property type="evidence" value="ECO:0007669"/>
    <property type="project" value="UniProtKB-SubCell"/>
</dbReference>
<dbReference type="EMBL" id="SJFN01000001">
    <property type="protein sequence ID" value="TBW41391.1"/>
    <property type="molecule type" value="Genomic_DNA"/>
</dbReference>
<dbReference type="Gene3D" id="6.10.340.10">
    <property type="match status" value="1"/>
</dbReference>
<dbReference type="Pfam" id="PF12729">
    <property type="entry name" value="4HB_MCP_1"/>
    <property type="match status" value="1"/>
</dbReference>
<evidence type="ECO:0000259" key="7">
    <source>
        <dbReference type="PROSITE" id="PS50111"/>
    </source>
</evidence>
<dbReference type="InterPro" id="IPR003660">
    <property type="entry name" value="HAMP_dom"/>
</dbReference>
<keyword evidence="6" id="KW-0812">Transmembrane</keyword>
<organism evidence="10 11">
    <name type="scientific">Siculibacillus lacustris</name>
    <dbReference type="NCBI Taxonomy" id="1549641"/>
    <lineage>
        <taxon>Bacteria</taxon>
        <taxon>Pseudomonadati</taxon>
        <taxon>Pseudomonadota</taxon>
        <taxon>Alphaproteobacteria</taxon>
        <taxon>Hyphomicrobiales</taxon>
        <taxon>Ancalomicrobiaceae</taxon>
        <taxon>Siculibacillus</taxon>
    </lineage>
</organism>
<dbReference type="GO" id="GO:0006935">
    <property type="term" value="P:chemotaxis"/>
    <property type="evidence" value="ECO:0007669"/>
    <property type="project" value="InterPro"/>
</dbReference>